<feature type="region of interest" description="Disordered" evidence="1">
    <location>
        <begin position="69"/>
        <end position="93"/>
    </location>
</feature>
<reference evidence="2" key="1">
    <citation type="submission" date="2018-01" db="EMBL/GenBank/DDBJ databases">
        <title>An insight into the sialome of Amazonian anophelines.</title>
        <authorList>
            <person name="Ribeiro J.M."/>
            <person name="Scarpassa V."/>
            <person name="Calvo E."/>
        </authorList>
    </citation>
    <scope>NUCLEOTIDE SEQUENCE</scope>
</reference>
<organism evidence="2">
    <name type="scientific">Anopheles darlingi</name>
    <name type="common">Mosquito</name>
    <dbReference type="NCBI Taxonomy" id="43151"/>
    <lineage>
        <taxon>Eukaryota</taxon>
        <taxon>Metazoa</taxon>
        <taxon>Ecdysozoa</taxon>
        <taxon>Arthropoda</taxon>
        <taxon>Hexapoda</taxon>
        <taxon>Insecta</taxon>
        <taxon>Pterygota</taxon>
        <taxon>Neoptera</taxon>
        <taxon>Endopterygota</taxon>
        <taxon>Diptera</taxon>
        <taxon>Nematocera</taxon>
        <taxon>Culicoidea</taxon>
        <taxon>Culicidae</taxon>
        <taxon>Anophelinae</taxon>
        <taxon>Anopheles</taxon>
    </lineage>
</organism>
<evidence type="ECO:0000313" key="2">
    <source>
        <dbReference type="EMBL" id="MBW75025.1"/>
    </source>
</evidence>
<proteinExistence type="predicted"/>
<accession>A0A2M4DBV1</accession>
<dbReference type="AlphaFoldDB" id="A0A2M4DBV1"/>
<name>A0A2M4DBV1_ANODA</name>
<sequence length="93" mass="9785">MRAVRSLVLTSAHCLARPQPISSGVKPAWSIHWPGNTGKHTDATDTQSTLLLIASCPDLGMWNVDVRSPLTNSKAAPGDSSATHTGTPRGGIR</sequence>
<dbReference type="EMBL" id="GGFL01010847">
    <property type="protein sequence ID" value="MBW75025.1"/>
    <property type="molecule type" value="Transcribed_RNA"/>
</dbReference>
<evidence type="ECO:0000256" key="1">
    <source>
        <dbReference type="SAM" id="MobiDB-lite"/>
    </source>
</evidence>
<feature type="compositionally biased region" description="Polar residues" evidence="1">
    <location>
        <begin position="69"/>
        <end position="86"/>
    </location>
</feature>
<protein>
    <submittedName>
        <fullName evidence="2">Putative secreted protein</fullName>
    </submittedName>
</protein>